<evidence type="ECO:0000256" key="2">
    <source>
        <dbReference type="ARBA" id="ARBA00023306"/>
    </source>
</evidence>
<evidence type="ECO:0000313" key="5">
    <source>
        <dbReference type="EMBL" id="RHN46078.1"/>
    </source>
</evidence>
<keyword evidence="1" id="KW-0649">Protein kinase inhibitor</keyword>
<dbReference type="GO" id="GO:0032875">
    <property type="term" value="P:regulation of DNA endoreduplication"/>
    <property type="evidence" value="ECO:0007669"/>
    <property type="project" value="InterPro"/>
</dbReference>
<feature type="compositionally biased region" description="Low complexity" evidence="3">
    <location>
        <begin position="62"/>
        <end position="71"/>
    </location>
</feature>
<evidence type="ECO:0000313" key="6">
    <source>
        <dbReference type="EnsemblPlants" id="AES79257"/>
    </source>
</evidence>
<reference evidence="4 7" key="1">
    <citation type="journal article" date="2011" name="Nature">
        <title>The Medicago genome provides insight into the evolution of rhizobial symbioses.</title>
        <authorList>
            <person name="Young N.D."/>
            <person name="Debelle F."/>
            <person name="Oldroyd G.E."/>
            <person name="Geurts R."/>
            <person name="Cannon S.B."/>
            <person name="Udvardi M.K."/>
            <person name="Benedito V.A."/>
            <person name="Mayer K.F."/>
            <person name="Gouzy J."/>
            <person name="Schoof H."/>
            <person name="Van de Peer Y."/>
            <person name="Proost S."/>
            <person name="Cook D.R."/>
            <person name="Meyers B.C."/>
            <person name="Spannagl M."/>
            <person name="Cheung F."/>
            <person name="De Mita S."/>
            <person name="Krishnakumar V."/>
            <person name="Gundlach H."/>
            <person name="Zhou S."/>
            <person name="Mudge J."/>
            <person name="Bharti A.K."/>
            <person name="Murray J.D."/>
            <person name="Naoumkina M.A."/>
            <person name="Rosen B."/>
            <person name="Silverstein K.A."/>
            <person name="Tang H."/>
            <person name="Rombauts S."/>
            <person name="Zhao P.X."/>
            <person name="Zhou P."/>
            <person name="Barbe V."/>
            <person name="Bardou P."/>
            <person name="Bechner M."/>
            <person name="Bellec A."/>
            <person name="Berger A."/>
            <person name="Berges H."/>
            <person name="Bidwell S."/>
            <person name="Bisseling T."/>
            <person name="Choisne N."/>
            <person name="Couloux A."/>
            <person name="Denny R."/>
            <person name="Deshpande S."/>
            <person name="Dai X."/>
            <person name="Doyle J.J."/>
            <person name="Dudez A.M."/>
            <person name="Farmer A.D."/>
            <person name="Fouteau S."/>
            <person name="Franken C."/>
            <person name="Gibelin C."/>
            <person name="Gish J."/>
            <person name="Goldstein S."/>
            <person name="Gonzalez A.J."/>
            <person name="Green P.J."/>
            <person name="Hallab A."/>
            <person name="Hartog M."/>
            <person name="Hua A."/>
            <person name="Humphray S.J."/>
            <person name="Jeong D.H."/>
            <person name="Jing Y."/>
            <person name="Jocker A."/>
            <person name="Kenton S.M."/>
            <person name="Kim D.J."/>
            <person name="Klee K."/>
            <person name="Lai H."/>
            <person name="Lang C."/>
            <person name="Lin S."/>
            <person name="Macmil S.L."/>
            <person name="Magdelenat G."/>
            <person name="Matthews L."/>
            <person name="McCorrison J."/>
            <person name="Monaghan E.L."/>
            <person name="Mun J.H."/>
            <person name="Najar F.Z."/>
            <person name="Nicholson C."/>
            <person name="Noirot C."/>
            <person name="O'Bleness M."/>
            <person name="Paule C.R."/>
            <person name="Poulain J."/>
            <person name="Prion F."/>
            <person name="Qin B."/>
            <person name="Qu C."/>
            <person name="Retzel E.F."/>
            <person name="Riddle C."/>
            <person name="Sallet E."/>
            <person name="Samain S."/>
            <person name="Samson N."/>
            <person name="Sanders I."/>
            <person name="Saurat O."/>
            <person name="Scarpelli C."/>
            <person name="Schiex T."/>
            <person name="Segurens B."/>
            <person name="Severin A.J."/>
            <person name="Sherrier D.J."/>
            <person name="Shi R."/>
            <person name="Sims S."/>
            <person name="Singer S.R."/>
            <person name="Sinharoy S."/>
            <person name="Sterck L."/>
            <person name="Viollet A."/>
            <person name="Wang B.B."/>
            <person name="Wang K."/>
            <person name="Wang M."/>
            <person name="Wang X."/>
            <person name="Warfsmann J."/>
            <person name="Weissenbach J."/>
            <person name="White D.D."/>
            <person name="White J.D."/>
            <person name="Wiley G.B."/>
            <person name="Wincker P."/>
            <person name="Xing Y."/>
            <person name="Yang L."/>
            <person name="Yao Z."/>
            <person name="Ying F."/>
            <person name="Zhai J."/>
            <person name="Zhou L."/>
            <person name="Zuber A."/>
            <person name="Denarie J."/>
            <person name="Dixon R.A."/>
            <person name="May G.D."/>
            <person name="Schwartz D.C."/>
            <person name="Rogers J."/>
            <person name="Quetier F."/>
            <person name="Town C.D."/>
            <person name="Roe B.A."/>
        </authorList>
    </citation>
    <scope>NUCLEOTIDE SEQUENCE [LARGE SCALE GENOMIC DNA]</scope>
    <source>
        <strain evidence="4">A17</strain>
        <strain evidence="6 7">cv. Jemalong A17</strain>
    </source>
</reference>
<organism evidence="4 7">
    <name type="scientific">Medicago truncatula</name>
    <name type="common">Barrel medic</name>
    <name type="synonym">Medicago tribuloides</name>
    <dbReference type="NCBI Taxonomy" id="3880"/>
    <lineage>
        <taxon>Eukaryota</taxon>
        <taxon>Viridiplantae</taxon>
        <taxon>Streptophyta</taxon>
        <taxon>Embryophyta</taxon>
        <taxon>Tracheophyta</taxon>
        <taxon>Spermatophyta</taxon>
        <taxon>Magnoliopsida</taxon>
        <taxon>eudicotyledons</taxon>
        <taxon>Gunneridae</taxon>
        <taxon>Pentapetalae</taxon>
        <taxon>rosids</taxon>
        <taxon>fabids</taxon>
        <taxon>Fabales</taxon>
        <taxon>Fabaceae</taxon>
        <taxon>Papilionoideae</taxon>
        <taxon>50 kb inversion clade</taxon>
        <taxon>NPAAA clade</taxon>
        <taxon>Hologalegina</taxon>
        <taxon>IRL clade</taxon>
        <taxon>Trifolieae</taxon>
        <taxon>Medicago</taxon>
    </lineage>
</organism>
<reference evidence="5" key="4">
    <citation type="journal article" date="2018" name="Nat. Plants">
        <title>Whole-genome landscape of Medicago truncatula symbiotic genes.</title>
        <authorList>
            <person name="Pecrix Y."/>
            <person name="Gamas P."/>
            <person name="Carrere S."/>
        </authorList>
    </citation>
    <scope>NUCLEOTIDE SEQUENCE</scope>
    <source>
        <tissue evidence="5">Leaves</tissue>
    </source>
</reference>
<proteinExistence type="predicted"/>
<dbReference type="AlphaFoldDB" id="G7L3F1"/>
<reference evidence="6" key="3">
    <citation type="submission" date="2015-04" db="UniProtKB">
        <authorList>
            <consortium name="EnsemblPlants"/>
        </authorList>
    </citation>
    <scope>IDENTIFICATION</scope>
    <source>
        <strain evidence="6">cv. Jemalong A17</strain>
    </source>
</reference>
<dbReference type="GO" id="GO:0005634">
    <property type="term" value="C:nucleus"/>
    <property type="evidence" value="ECO:0000318"/>
    <property type="project" value="GO_Central"/>
</dbReference>
<dbReference type="EMBL" id="PSQE01000007">
    <property type="protein sequence ID" value="RHN46078.1"/>
    <property type="molecule type" value="Genomic_DNA"/>
</dbReference>
<dbReference type="Proteomes" id="UP000002051">
    <property type="component" value="Unassembled WGS sequence"/>
</dbReference>
<evidence type="ECO:0000313" key="7">
    <source>
        <dbReference type="Proteomes" id="UP000002051"/>
    </source>
</evidence>
<reference evidence="4 7" key="2">
    <citation type="journal article" date="2014" name="BMC Genomics">
        <title>An improved genome release (version Mt4.0) for the model legume Medicago truncatula.</title>
        <authorList>
            <person name="Tang H."/>
            <person name="Krishnakumar V."/>
            <person name="Bidwell S."/>
            <person name="Rosen B."/>
            <person name="Chan A."/>
            <person name="Zhou S."/>
            <person name="Gentzbittel L."/>
            <person name="Childs K.L."/>
            <person name="Yandell M."/>
            <person name="Gundlach H."/>
            <person name="Mayer K.F."/>
            <person name="Schwartz D.C."/>
            <person name="Town C.D."/>
        </authorList>
    </citation>
    <scope>GENOME REANNOTATION</scope>
    <source>
        <strain evidence="6 7">cv. Jemalong A17</strain>
    </source>
</reference>
<dbReference type="HOGENOM" id="CLU_116944_0_0_1"/>
<gene>
    <name evidence="4" type="ordered locus">MTR_7g060440</name>
    <name evidence="5" type="ORF">MtrunA17_Chr7g0238331</name>
</gene>
<dbReference type="Proteomes" id="UP000265566">
    <property type="component" value="Chromosome 7"/>
</dbReference>
<keyword evidence="2" id="KW-0131">Cell cycle</keyword>
<evidence type="ECO:0000256" key="3">
    <source>
        <dbReference type="SAM" id="MobiDB-lite"/>
    </source>
</evidence>
<dbReference type="PaxDb" id="3880-AES79257"/>
<dbReference type="Gramene" id="rna40518">
    <property type="protein sequence ID" value="RHN46078.1"/>
    <property type="gene ID" value="gene40518"/>
</dbReference>
<sequence>MHHFSNMSSNLELFLIKSDKEDLTNFDIVKINDQNLEGSSNSQCKKEENSDKYEIEKEECSRTSSSSPSASEAEEKLKEKDEEDGFRTSSLSLSLSEAEEKLKEKDDEEDGFRTPTSLDHKISVLTCPLAPKKMKQSLKRRAEPYNDQYFSCRQLPLDLSKEVELLLFPTKHIPLSDSYSAKKIRRDNKGLK</sequence>
<feature type="compositionally biased region" description="Basic and acidic residues" evidence="3">
    <location>
        <begin position="44"/>
        <end position="61"/>
    </location>
</feature>
<name>G7L3F1_MEDTR</name>
<dbReference type="InterPro" id="IPR040389">
    <property type="entry name" value="SMR"/>
</dbReference>
<dbReference type="EnsemblPlants" id="AES79257">
    <property type="protein sequence ID" value="AES79257"/>
    <property type="gene ID" value="MTR_7g060440"/>
</dbReference>
<evidence type="ECO:0000256" key="1">
    <source>
        <dbReference type="ARBA" id="ARBA00023013"/>
    </source>
</evidence>
<keyword evidence="7" id="KW-1185">Reference proteome</keyword>
<dbReference type="EMBL" id="CM001223">
    <property type="protein sequence ID" value="AES79257.2"/>
    <property type="molecule type" value="Genomic_DNA"/>
</dbReference>
<accession>G7L3F1</accession>
<protein>
    <submittedName>
        <fullName evidence="4 6">Uncharacterized protein</fullName>
    </submittedName>
</protein>
<feature type="region of interest" description="Disordered" evidence="3">
    <location>
        <begin position="36"/>
        <end position="117"/>
    </location>
</feature>
<dbReference type="PANTHER" id="PTHR33142:SF65">
    <property type="entry name" value="CYCLIN-DEPENDENT PROTEIN KINASE INHIBITOR SMR2-LIKE"/>
    <property type="match status" value="1"/>
</dbReference>
<dbReference type="GO" id="GO:0004860">
    <property type="term" value="F:protein kinase inhibitor activity"/>
    <property type="evidence" value="ECO:0007669"/>
    <property type="project" value="UniProtKB-KW"/>
</dbReference>
<evidence type="ECO:0000313" key="4">
    <source>
        <dbReference type="EMBL" id="AES79257.2"/>
    </source>
</evidence>
<dbReference type="PANTHER" id="PTHR33142">
    <property type="entry name" value="CYCLIN-DEPENDENT PROTEIN KINASE INHIBITOR SMR13"/>
    <property type="match status" value="1"/>
</dbReference>